<evidence type="ECO:0000259" key="1">
    <source>
        <dbReference type="PROSITE" id="PS50041"/>
    </source>
</evidence>
<keyword evidence="3" id="KW-1185">Reference proteome</keyword>
<dbReference type="Gene3D" id="3.10.100.10">
    <property type="entry name" value="Mannose-Binding Protein A, subunit A"/>
    <property type="match status" value="1"/>
</dbReference>
<dbReference type="SMART" id="SM00034">
    <property type="entry name" value="CLECT"/>
    <property type="match status" value="1"/>
</dbReference>
<dbReference type="PROSITE" id="PS50041">
    <property type="entry name" value="C_TYPE_LECTIN_2"/>
    <property type="match status" value="1"/>
</dbReference>
<reference evidence="2" key="1">
    <citation type="submission" date="2025-08" db="UniProtKB">
        <authorList>
            <consortium name="Ensembl"/>
        </authorList>
    </citation>
    <scope>IDENTIFICATION</scope>
</reference>
<dbReference type="Proteomes" id="UP000694383">
    <property type="component" value="Unplaced"/>
</dbReference>
<dbReference type="InterPro" id="IPR016187">
    <property type="entry name" value="CTDL_fold"/>
</dbReference>
<dbReference type="PANTHER" id="PTHR45784:SF3">
    <property type="entry name" value="C-TYPE LECTIN DOMAIN FAMILY 4 MEMBER K-LIKE-RELATED"/>
    <property type="match status" value="1"/>
</dbReference>
<dbReference type="GeneTree" id="ENSGT00940000174523"/>
<name>A0A8C7YB61_9TELE</name>
<feature type="domain" description="C-type lectin" evidence="1">
    <location>
        <begin position="76"/>
        <end position="184"/>
    </location>
</feature>
<sequence>NTCERVSAEFKQDSSSCRRSELKLKKSLSERSKDAVESDPDLSDGFLTENLTWVDDKCSKNQCFICYNETNKTQKFHLIENWTLNWTNAQRYCRENHTDLISGRQQLDQLDKTWCRDMKKKLRYNKTRVFIGLFSDTWAWSDKSSGSFRYWDPQRDGDKSCAFLTNTDMWSTDKCDHHNPLICYEGEIFVIFYTCAVDSNDSDFEPDEGIAIPVPPSKTFISKNIIIHWYSS</sequence>
<accession>A0A8C7YB61</accession>
<evidence type="ECO:0000313" key="3">
    <source>
        <dbReference type="Proteomes" id="UP000694383"/>
    </source>
</evidence>
<dbReference type="InterPro" id="IPR001304">
    <property type="entry name" value="C-type_lectin-like"/>
</dbReference>
<dbReference type="InterPro" id="IPR016186">
    <property type="entry name" value="C-type_lectin-like/link_sf"/>
</dbReference>
<protein>
    <recommendedName>
        <fullName evidence="1">C-type lectin domain-containing protein</fullName>
    </recommendedName>
</protein>
<dbReference type="Ensembl" id="ENSOSIT00000025690.1">
    <property type="protein sequence ID" value="ENSOSIP00000024334.1"/>
    <property type="gene ID" value="ENSOSIG00000012782.1"/>
</dbReference>
<evidence type="ECO:0000313" key="2">
    <source>
        <dbReference type="Ensembl" id="ENSOSIP00000024334.1"/>
    </source>
</evidence>
<reference evidence="2" key="2">
    <citation type="submission" date="2025-09" db="UniProtKB">
        <authorList>
            <consortium name="Ensembl"/>
        </authorList>
    </citation>
    <scope>IDENTIFICATION</scope>
</reference>
<organism evidence="2 3">
    <name type="scientific">Oryzias sinensis</name>
    <name type="common">Chinese medaka</name>
    <dbReference type="NCBI Taxonomy" id="183150"/>
    <lineage>
        <taxon>Eukaryota</taxon>
        <taxon>Metazoa</taxon>
        <taxon>Chordata</taxon>
        <taxon>Craniata</taxon>
        <taxon>Vertebrata</taxon>
        <taxon>Euteleostomi</taxon>
        <taxon>Actinopterygii</taxon>
        <taxon>Neopterygii</taxon>
        <taxon>Teleostei</taxon>
        <taxon>Neoteleostei</taxon>
        <taxon>Acanthomorphata</taxon>
        <taxon>Ovalentaria</taxon>
        <taxon>Atherinomorphae</taxon>
        <taxon>Beloniformes</taxon>
        <taxon>Adrianichthyidae</taxon>
        <taxon>Oryziinae</taxon>
        <taxon>Oryzias</taxon>
    </lineage>
</organism>
<dbReference type="Pfam" id="PF00059">
    <property type="entry name" value="Lectin_C"/>
    <property type="match status" value="1"/>
</dbReference>
<dbReference type="AlphaFoldDB" id="A0A8C7YB61"/>
<proteinExistence type="predicted"/>
<dbReference type="SUPFAM" id="SSF56436">
    <property type="entry name" value="C-type lectin-like"/>
    <property type="match status" value="1"/>
</dbReference>
<dbReference type="PANTHER" id="PTHR45784">
    <property type="entry name" value="C-TYPE LECTIN DOMAIN FAMILY 20 MEMBER A-RELATED"/>
    <property type="match status" value="1"/>
</dbReference>